<keyword evidence="7" id="KW-1185">Reference proteome</keyword>
<reference evidence="6 7" key="1">
    <citation type="submission" date="2016-10" db="EMBL/GenBank/DDBJ databases">
        <authorList>
            <person name="de Groot N.N."/>
        </authorList>
    </citation>
    <scope>NUCLEOTIDE SEQUENCE [LARGE SCALE GENOMIC DNA]</scope>
    <source>
        <strain evidence="6 7">CGMCC 1.10267</strain>
    </source>
</reference>
<evidence type="ECO:0000256" key="4">
    <source>
        <dbReference type="SAM" id="SignalP"/>
    </source>
</evidence>
<dbReference type="RefSeq" id="WP_090597596.1">
    <property type="nucleotide sequence ID" value="NZ_FNCS01000011.1"/>
</dbReference>
<feature type="chain" id="PRO_5011718473" evidence="4">
    <location>
        <begin position="24"/>
        <end position="589"/>
    </location>
</feature>
<evidence type="ECO:0000313" key="7">
    <source>
        <dbReference type="Proteomes" id="UP000199495"/>
    </source>
</evidence>
<dbReference type="EMBL" id="FNCS01000011">
    <property type="protein sequence ID" value="SDG89156.1"/>
    <property type="molecule type" value="Genomic_DNA"/>
</dbReference>
<evidence type="ECO:0000256" key="1">
    <source>
        <dbReference type="ARBA" id="ARBA00001931"/>
    </source>
</evidence>
<evidence type="ECO:0000256" key="3">
    <source>
        <dbReference type="ARBA" id="ARBA00023002"/>
    </source>
</evidence>
<dbReference type="GO" id="GO:0016491">
    <property type="term" value="F:oxidoreductase activity"/>
    <property type="evidence" value="ECO:0007669"/>
    <property type="project" value="UniProtKB-KW"/>
</dbReference>
<dbReference type="PANTHER" id="PTHR32303">
    <property type="entry name" value="QUINOPROTEIN ALCOHOL DEHYDROGENASE (CYTOCHROME C)"/>
    <property type="match status" value="1"/>
</dbReference>
<comment type="similarity">
    <text evidence="2">Belongs to the bacterial PQQ dehydrogenase family.</text>
</comment>
<dbReference type="OrthoDB" id="9794322at2"/>
<accession>A0A1G7XYQ1</accession>
<feature type="domain" description="Pyrrolo-quinoline quinone repeat" evidence="5">
    <location>
        <begin position="492"/>
        <end position="549"/>
    </location>
</feature>
<dbReference type="InterPro" id="IPR011047">
    <property type="entry name" value="Quinoprotein_ADH-like_sf"/>
</dbReference>
<dbReference type="SUPFAM" id="SSF50998">
    <property type="entry name" value="Quinoprotein alcohol dehydrogenase-like"/>
    <property type="match status" value="1"/>
</dbReference>
<dbReference type="Pfam" id="PF01011">
    <property type="entry name" value="PQQ"/>
    <property type="match status" value="2"/>
</dbReference>
<name>A0A1G7XYQ1_9HYPH</name>
<organism evidence="6 7">
    <name type="scientific">Pelagibacterium luteolum</name>
    <dbReference type="NCBI Taxonomy" id="440168"/>
    <lineage>
        <taxon>Bacteria</taxon>
        <taxon>Pseudomonadati</taxon>
        <taxon>Pseudomonadota</taxon>
        <taxon>Alphaproteobacteria</taxon>
        <taxon>Hyphomicrobiales</taxon>
        <taxon>Devosiaceae</taxon>
        <taxon>Pelagibacterium</taxon>
    </lineage>
</organism>
<feature type="signal peptide" evidence="4">
    <location>
        <begin position="1"/>
        <end position="23"/>
    </location>
</feature>
<dbReference type="STRING" id="440168.SAMN04487974_11177"/>
<dbReference type="InterPro" id="IPR018391">
    <property type="entry name" value="PQQ_b-propeller_rpt"/>
</dbReference>
<protein>
    <submittedName>
        <fullName evidence="6">Alcohol dehydrogenase (Cytochrome c)</fullName>
    </submittedName>
</protein>
<evidence type="ECO:0000256" key="2">
    <source>
        <dbReference type="ARBA" id="ARBA00008156"/>
    </source>
</evidence>
<evidence type="ECO:0000259" key="5">
    <source>
        <dbReference type="Pfam" id="PF01011"/>
    </source>
</evidence>
<keyword evidence="3" id="KW-0560">Oxidoreductase</keyword>
<keyword evidence="4" id="KW-0732">Signal</keyword>
<dbReference type="Proteomes" id="UP000199495">
    <property type="component" value="Unassembled WGS sequence"/>
</dbReference>
<dbReference type="SMART" id="SM00564">
    <property type="entry name" value="PQQ"/>
    <property type="match status" value="5"/>
</dbReference>
<feature type="domain" description="Pyrrolo-quinoline quinone repeat" evidence="5">
    <location>
        <begin position="46"/>
        <end position="317"/>
    </location>
</feature>
<evidence type="ECO:0000313" key="6">
    <source>
        <dbReference type="EMBL" id="SDG89156.1"/>
    </source>
</evidence>
<sequence length="589" mass="64524">MRFRYLLLQTLATAALVCAPAYAQDRLADLAPVTDADLQNVDPGNWLAYGRDVYNFGYSPLTEINADNVDTLQSAWARGIESGQIQTAPLVYDGVMFIASPNEVVEAIDAVTGTLLWQYRHRIEIEPELLNSITRDRKRGIAIYGENIYFATWDNHLVALNMRDGQVVFDIDRGQGDEGISNSSGPIVANGIIVLGSSCQYSGFGCYATGHDAQTGEELWRNYFIPRPGEEGDETWGGSSFESRWMTGAWGQFTYNPELDLVFYGSSSTGPSSEVQRGTVGGTQFGTNTRFAVKPQTGEIVWRHQTLPRDNWDQECTYEMIVDTVNVGPSDTMETLQAINPNAATGERAVLTGVPCKTGTLWQFDAATGEFIYARDTAYQNLIDNVDEDGIVTVNEDVVFKEDNAPIYHCPTFLGGRDQARTAYNPDTKVMFVPLTNACMEQTPRPDVPIPANSYNQNSVYSLPEGMTNAGRIDAVNVETGETVWRYEQEAVNYASLLATGSELVFSGGADRYFKAINQETGELVWQTRLAASPMGTPISYEVDGKQYVAIVTGTPGYGGTLMTRLVPDAADMSSLGAAIQVFALPDAE</sequence>
<dbReference type="Gene3D" id="2.140.10.10">
    <property type="entry name" value="Quinoprotein alcohol dehydrogenase-like superfamily"/>
    <property type="match status" value="1"/>
</dbReference>
<dbReference type="AlphaFoldDB" id="A0A1G7XYQ1"/>
<dbReference type="InterPro" id="IPR002372">
    <property type="entry name" value="PQQ_rpt_dom"/>
</dbReference>
<gene>
    <name evidence="6" type="ORF">SAMN04487974_11177</name>
</gene>
<comment type="cofactor">
    <cofactor evidence="1">
        <name>pyrroloquinoline quinone</name>
        <dbReference type="ChEBI" id="CHEBI:58442"/>
    </cofactor>
</comment>
<proteinExistence type="inferred from homology"/>